<dbReference type="InterPro" id="IPR000873">
    <property type="entry name" value="AMP-dep_synth/lig_dom"/>
</dbReference>
<gene>
    <name evidence="4" type="ORF">ADK38_37215</name>
</gene>
<dbReference type="Proteomes" id="UP000037020">
    <property type="component" value="Unassembled WGS sequence"/>
</dbReference>
<dbReference type="Pfam" id="PF00668">
    <property type="entry name" value="Condensation"/>
    <property type="match status" value="1"/>
</dbReference>
<feature type="domain" description="Condensation" evidence="3">
    <location>
        <begin position="5"/>
        <end position="432"/>
    </location>
</feature>
<feature type="region of interest" description="Disordered" evidence="1">
    <location>
        <begin position="322"/>
        <end position="351"/>
    </location>
</feature>
<dbReference type="InterPro" id="IPR023213">
    <property type="entry name" value="CAT-like_dom_sf"/>
</dbReference>
<evidence type="ECO:0000259" key="3">
    <source>
        <dbReference type="Pfam" id="PF00668"/>
    </source>
</evidence>
<accession>A0ABR5IW31</accession>
<feature type="domain" description="AMP-dependent synthetase/ligase" evidence="2">
    <location>
        <begin position="454"/>
        <end position="673"/>
    </location>
</feature>
<organism evidence="4 5">
    <name type="scientific">Streptomyces varsoviensis</name>
    <dbReference type="NCBI Taxonomy" id="67373"/>
    <lineage>
        <taxon>Bacteria</taxon>
        <taxon>Bacillati</taxon>
        <taxon>Actinomycetota</taxon>
        <taxon>Actinomycetes</taxon>
        <taxon>Kitasatosporales</taxon>
        <taxon>Streptomycetaceae</taxon>
        <taxon>Streptomyces</taxon>
    </lineage>
</organism>
<dbReference type="CDD" id="cd19543">
    <property type="entry name" value="DCL_NRPS"/>
    <property type="match status" value="1"/>
</dbReference>
<evidence type="ECO:0000256" key="1">
    <source>
        <dbReference type="SAM" id="MobiDB-lite"/>
    </source>
</evidence>
<reference evidence="4 5" key="1">
    <citation type="submission" date="2015-07" db="EMBL/GenBank/DDBJ databases">
        <authorList>
            <person name="Ju K.-S."/>
            <person name="Doroghazi J.R."/>
            <person name="Metcalf W.W."/>
        </authorList>
    </citation>
    <scope>NUCLEOTIDE SEQUENCE [LARGE SCALE GENOMIC DNA]</scope>
    <source>
        <strain evidence="4 5">NRRL B-3589</strain>
    </source>
</reference>
<dbReference type="Gene3D" id="3.30.559.30">
    <property type="entry name" value="Nonribosomal peptide synthetase, condensation domain"/>
    <property type="match status" value="1"/>
</dbReference>
<dbReference type="Pfam" id="PF00501">
    <property type="entry name" value="AMP-binding"/>
    <property type="match status" value="1"/>
</dbReference>
<comment type="caution">
    <text evidence="4">The sequence shown here is derived from an EMBL/GenBank/DDBJ whole genome shotgun (WGS) entry which is preliminary data.</text>
</comment>
<evidence type="ECO:0000313" key="4">
    <source>
        <dbReference type="EMBL" id="KOG85342.1"/>
    </source>
</evidence>
<keyword evidence="5" id="KW-1185">Reference proteome</keyword>
<evidence type="ECO:0000313" key="5">
    <source>
        <dbReference type="Proteomes" id="UP000037020"/>
    </source>
</evidence>
<evidence type="ECO:0000259" key="2">
    <source>
        <dbReference type="Pfam" id="PF00501"/>
    </source>
</evidence>
<name>A0ABR5IW31_9ACTN</name>
<dbReference type="PROSITE" id="PS00455">
    <property type="entry name" value="AMP_BINDING"/>
    <property type="match status" value="1"/>
</dbReference>
<dbReference type="SUPFAM" id="SSF56801">
    <property type="entry name" value="Acetyl-CoA synthetase-like"/>
    <property type="match status" value="1"/>
</dbReference>
<dbReference type="InterPro" id="IPR020459">
    <property type="entry name" value="AMP-binding"/>
</dbReference>
<dbReference type="PANTHER" id="PTHR45527">
    <property type="entry name" value="NONRIBOSOMAL PEPTIDE SYNTHETASE"/>
    <property type="match status" value="1"/>
</dbReference>
<dbReference type="InterPro" id="IPR020845">
    <property type="entry name" value="AMP-binding_CS"/>
</dbReference>
<dbReference type="SUPFAM" id="SSF52777">
    <property type="entry name" value="CoA-dependent acyltransferases"/>
    <property type="match status" value="2"/>
</dbReference>
<proteinExistence type="predicted"/>
<feature type="non-terminal residue" evidence="4">
    <location>
        <position position="1"/>
    </location>
</feature>
<feature type="non-terminal residue" evidence="4">
    <location>
        <position position="682"/>
    </location>
</feature>
<dbReference type="Gene3D" id="3.40.50.980">
    <property type="match status" value="2"/>
</dbReference>
<protein>
    <submittedName>
        <fullName evidence="4">Amino acid adenylation protein</fullName>
    </submittedName>
</protein>
<sequence>AGQRTLDLDGPLDAARMRASWETVQRRHPALRASFHQLASGAAVQVVRRDVPLRWREADVSGLPEDEAAAEVERLSEEERAHRLDLSEAPLMRLLLIRLGGERHRLIMTCHHILLDGWSMPNVVDEVSALYAAGGDPSRLRRPVSFRDYLAWLAGQDQDAAREAWRAELAGAEEPTLVAPTDPGRVPAPAEESWAELSEDRTRALGELARGHGLTVNTVLQGAWALVLARLTGRTDVVFGGTVSGRPPELPGVESMIGLFINTQPVRVRLDGAQPVLDLLARLQERQSALIAHQHLGLSQIQAVAGPGAVFDTMLMFENYPRNPAAGGSDPSGVRSDAPSGVRSDAPSGGAGREIAMAQVGIETGTHYALAIGAVPDDRLRIQVEYRPDLFDREVARRLGGQVVRVLEQLVADPAVLVGRIDVRSDAAERDLVVTEWNATAVATPGESVPELIARHVAGTPHALAVTDPEQSLTYAELDAASARLAAYLSARGVRRGDRIAVLMERSAELLVALLGVWRAGAAYVPVDAGYPAERVAFMLADAAPVAVVCTGASRDAVPAGTPGRVTVLDDPRVRAAVAACPADGPAVRLGADDLAYVMYTSGSTGLPKGVAVSHGSVAGLAAEPGWGVGPGDAVLMHAPHAFDASLYEVWVPLAAGGRVVVAGPGAVDAQRMRAAVADGAT</sequence>
<dbReference type="PRINTS" id="PR00154">
    <property type="entry name" value="AMPBINDING"/>
</dbReference>
<dbReference type="PANTHER" id="PTHR45527:SF1">
    <property type="entry name" value="FATTY ACID SYNTHASE"/>
    <property type="match status" value="1"/>
</dbReference>
<dbReference type="Gene3D" id="3.30.559.10">
    <property type="entry name" value="Chloramphenicol acetyltransferase-like domain"/>
    <property type="match status" value="1"/>
</dbReference>
<dbReference type="InterPro" id="IPR001242">
    <property type="entry name" value="Condensation_dom"/>
</dbReference>
<dbReference type="EMBL" id="LGUT01003487">
    <property type="protein sequence ID" value="KOG85342.1"/>
    <property type="molecule type" value="Genomic_DNA"/>
</dbReference>